<gene>
    <name evidence="2" type="ORF">CCHR01_12959</name>
</gene>
<evidence type="ECO:0000313" key="3">
    <source>
        <dbReference type="Proteomes" id="UP001243330"/>
    </source>
</evidence>
<evidence type="ECO:0000256" key="1">
    <source>
        <dbReference type="SAM" id="MobiDB-lite"/>
    </source>
</evidence>
<reference evidence="2" key="1">
    <citation type="submission" date="2023-01" db="EMBL/GenBank/DDBJ databases">
        <title>Colletotrichum chrysophilum M932 genome sequence.</title>
        <authorList>
            <person name="Baroncelli R."/>
        </authorList>
    </citation>
    <scope>NUCLEOTIDE SEQUENCE</scope>
    <source>
        <strain evidence="2">M932</strain>
    </source>
</reference>
<proteinExistence type="predicted"/>
<protein>
    <submittedName>
        <fullName evidence="2">Uncharacterized protein</fullName>
    </submittedName>
</protein>
<accession>A0AAD9EE67</accession>
<evidence type="ECO:0000313" key="2">
    <source>
        <dbReference type="EMBL" id="KAK1844427.1"/>
    </source>
</evidence>
<feature type="region of interest" description="Disordered" evidence="1">
    <location>
        <begin position="79"/>
        <end position="118"/>
    </location>
</feature>
<dbReference type="EMBL" id="JAQOWY010000312">
    <property type="protein sequence ID" value="KAK1844427.1"/>
    <property type="molecule type" value="Genomic_DNA"/>
</dbReference>
<name>A0AAD9EE67_9PEZI</name>
<dbReference type="Proteomes" id="UP001243330">
    <property type="component" value="Unassembled WGS sequence"/>
</dbReference>
<organism evidence="2 3">
    <name type="scientific">Colletotrichum chrysophilum</name>
    <dbReference type="NCBI Taxonomy" id="1836956"/>
    <lineage>
        <taxon>Eukaryota</taxon>
        <taxon>Fungi</taxon>
        <taxon>Dikarya</taxon>
        <taxon>Ascomycota</taxon>
        <taxon>Pezizomycotina</taxon>
        <taxon>Sordariomycetes</taxon>
        <taxon>Hypocreomycetidae</taxon>
        <taxon>Glomerellales</taxon>
        <taxon>Glomerellaceae</taxon>
        <taxon>Colletotrichum</taxon>
        <taxon>Colletotrichum gloeosporioides species complex</taxon>
    </lineage>
</organism>
<sequence>MALMEEELRDVSLPHRRSAPPLNIPYVIKPCCGGSANNTVVEVIRAGAVWHRSIVDHALRHVISLQQVRTRGPLFGYNVGLPERGKPADDALSPKSRQAGKSDPPTPRRRDKSGLGPLQAPFSAMEVLSQGLRAEGQCQGFRKEGRGLQVSAGEMTERKEMDGRGECRARCGIHGIPMERGRSGGVSPACATQEYMETQTTLVGLISQSDGRMHCRSNVPHIQSTDTHRCCHSLFLILLERTG</sequence>
<comment type="caution">
    <text evidence="2">The sequence shown here is derived from an EMBL/GenBank/DDBJ whole genome shotgun (WGS) entry which is preliminary data.</text>
</comment>
<keyword evidence="3" id="KW-1185">Reference proteome</keyword>
<dbReference type="AlphaFoldDB" id="A0AAD9EE67"/>